<name>A0A5N6YY36_9EURO</name>
<gene>
    <name evidence="1" type="ORF">BDV28DRAFT_141465</name>
</gene>
<dbReference type="Proteomes" id="UP000327118">
    <property type="component" value="Unassembled WGS sequence"/>
</dbReference>
<organism evidence="1 2">
    <name type="scientific">Aspergillus coremiiformis</name>
    <dbReference type="NCBI Taxonomy" id="138285"/>
    <lineage>
        <taxon>Eukaryota</taxon>
        <taxon>Fungi</taxon>
        <taxon>Dikarya</taxon>
        <taxon>Ascomycota</taxon>
        <taxon>Pezizomycotina</taxon>
        <taxon>Eurotiomycetes</taxon>
        <taxon>Eurotiomycetidae</taxon>
        <taxon>Eurotiales</taxon>
        <taxon>Aspergillaceae</taxon>
        <taxon>Aspergillus</taxon>
        <taxon>Aspergillus subgen. Circumdati</taxon>
    </lineage>
</organism>
<accession>A0A5N6YY36</accession>
<dbReference type="OrthoDB" id="4359960at2759"/>
<protein>
    <submittedName>
        <fullName evidence="1">Uncharacterized protein</fullName>
    </submittedName>
</protein>
<dbReference type="EMBL" id="ML739318">
    <property type="protein sequence ID" value="KAE8349329.1"/>
    <property type="molecule type" value="Genomic_DNA"/>
</dbReference>
<proteinExistence type="predicted"/>
<dbReference type="AlphaFoldDB" id="A0A5N6YY36"/>
<keyword evidence="2" id="KW-1185">Reference proteome</keyword>
<reference evidence="2" key="1">
    <citation type="submission" date="2019-04" db="EMBL/GenBank/DDBJ databases">
        <title>Friends and foes A comparative genomics studyof 23 Aspergillus species from section Flavi.</title>
        <authorList>
            <consortium name="DOE Joint Genome Institute"/>
            <person name="Kjaerbolling I."/>
            <person name="Vesth T."/>
            <person name="Frisvad J.C."/>
            <person name="Nybo J.L."/>
            <person name="Theobald S."/>
            <person name="Kildgaard S."/>
            <person name="Isbrandt T."/>
            <person name="Kuo A."/>
            <person name="Sato A."/>
            <person name="Lyhne E.K."/>
            <person name="Kogle M.E."/>
            <person name="Wiebenga A."/>
            <person name="Kun R.S."/>
            <person name="Lubbers R.J."/>
            <person name="Makela M.R."/>
            <person name="Barry K."/>
            <person name="Chovatia M."/>
            <person name="Clum A."/>
            <person name="Daum C."/>
            <person name="Haridas S."/>
            <person name="He G."/>
            <person name="LaButti K."/>
            <person name="Lipzen A."/>
            <person name="Mondo S."/>
            <person name="Riley R."/>
            <person name="Salamov A."/>
            <person name="Simmons B.A."/>
            <person name="Magnuson J.K."/>
            <person name="Henrissat B."/>
            <person name="Mortensen U.H."/>
            <person name="Larsen T.O."/>
            <person name="Devries R.P."/>
            <person name="Grigoriev I.V."/>
            <person name="Machida M."/>
            <person name="Baker S.E."/>
            <person name="Andersen M.R."/>
        </authorList>
    </citation>
    <scope>NUCLEOTIDE SEQUENCE [LARGE SCALE GENOMIC DNA]</scope>
    <source>
        <strain evidence="2">CBS 553.77</strain>
    </source>
</reference>
<sequence>MCVWVTSAHLSTLALGYEKASHHLPRADEAPNSVTSELITLGFTRYELVLERTELPFGGGATRTMCGAGWGFLR</sequence>
<evidence type="ECO:0000313" key="1">
    <source>
        <dbReference type="EMBL" id="KAE8349329.1"/>
    </source>
</evidence>
<evidence type="ECO:0000313" key="2">
    <source>
        <dbReference type="Proteomes" id="UP000327118"/>
    </source>
</evidence>